<reference evidence="3" key="1">
    <citation type="submission" date="2021-04" db="EMBL/GenBank/DDBJ databases">
        <authorList>
            <consortium name="Wellcome Sanger Institute Data Sharing"/>
        </authorList>
    </citation>
    <scope>NUCLEOTIDE SEQUENCE [LARGE SCALE GENOMIC DNA]</scope>
</reference>
<dbReference type="AlphaFoldDB" id="A0A3Q1IKI8"/>
<sequence>MSGNRKNAEKEDETVSNDGEDDFKYEEVPLEDEWSLSEGEEDLEATVKAIKHRAEDRARAHAAIGAEQRQTVEEFLRNFLYQEGMTETLHCFQAEWTEVVQKGQVDALRVGVVPSIYTENQRLDSELKNAQREMEEYQLAAGAAAETLPRVRRARDLHRMQHKRVLQEKHRLIEEMRKLKVQCDNYEPVVKRMNDKYEALLRQTTLVTLERDKALAQVDCQSAEHNTLLCGDGRPPRSPGCPRTPTGVQ</sequence>
<dbReference type="InterPro" id="IPR006594">
    <property type="entry name" value="LisH"/>
</dbReference>
<keyword evidence="4" id="KW-1185">Reference proteome</keyword>
<evidence type="ECO:0000256" key="2">
    <source>
        <dbReference type="SAM" id="MobiDB-lite"/>
    </source>
</evidence>
<dbReference type="Proteomes" id="UP000265040">
    <property type="component" value="Chromosome 2"/>
</dbReference>
<dbReference type="OrthoDB" id="538223at2759"/>
<feature type="region of interest" description="Disordered" evidence="2">
    <location>
        <begin position="1"/>
        <end position="39"/>
    </location>
</feature>
<dbReference type="PANTHER" id="PTHR14604:SF3">
    <property type="entry name" value="SPERM-ASSOCIATED ANTIGEN 16 PROTEIN"/>
    <property type="match status" value="1"/>
</dbReference>
<evidence type="ECO:0000313" key="3">
    <source>
        <dbReference type="Ensembl" id="ENSATEP00000020865.2"/>
    </source>
</evidence>
<proteinExistence type="predicted"/>
<feature type="region of interest" description="Disordered" evidence="2">
    <location>
        <begin position="228"/>
        <end position="249"/>
    </location>
</feature>
<accession>A0A3Q1IKI8</accession>
<dbReference type="InterPro" id="IPR050995">
    <property type="entry name" value="WD-F-box_domain-protein"/>
</dbReference>
<dbReference type="PROSITE" id="PS50896">
    <property type="entry name" value="LISH"/>
    <property type="match status" value="1"/>
</dbReference>
<feature type="compositionally biased region" description="Acidic residues" evidence="2">
    <location>
        <begin position="10"/>
        <end position="39"/>
    </location>
</feature>
<dbReference type="GO" id="GO:1990716">
    <property type="term" value="C:axonemal central apparatus"/>
    <property type="evidence" value="ECO:0007669"/>
    <property type="project" value="TreeGrafter"/>
</dbReference>
<dbReference type="InParanoid" id="A0A3Q1IKI8"/>
<evidence type="ECO:0000256" key="1">
    <source>
        <dbReference type="SAM" id="Coils"/>
    </source>
</evidence>
<evidence type="ECO:0000313" key="4">
    <source>
        <dbReference type="Proteomes" id="UP000265040"/>
    </source>
</evidence>
<reference evidence="3" key="3">
    <citation type="submission" date="2025-09" db="UniProtKB">
        <authorList>
            <consortium name="Ensembl"/>
        </authorList>
    </citation>
    <scope>IDENTIFICATION</scope>
</reference>
<feature type="coiled-coil region" evidence="1">
    <location>
        <begin position="120"/>
        <end position="182"/>
    </location>
</feature>
<name>A0A3Q1IKI8_ANATE</name>
<dbReference type="GeneTree" id="ENSGT00940000155053"/>
<keyword evidence="1" id="KW-0175">Coiled coil</keyword>
<dbReference type="GO" id="GO:0035082">
    <property type="term" value="P:axoneme assembly"/>
    <property type="evidence" value="ECO:0007669"/>
    <property type="project" value="TreeGrafter"/>
</dbReference>
<protein>
    <submittedName>
        <fullName evidence="3">Uncharacterized protein</fullName>
    </submittedName>
</protein>
<dbReference type="Ensembl" id="ENSATET00000021223.2">
    <property type="protein sequence ID" value="ENSATEP00000020865.2"/>
    <property type="gene ID" value="ENSATEG00000014539.2"/>
</dbReference>
<organism evidence="3 4">
    <name type="scientific">Anabas testudineus</name>
    <name type="common">Climbing perch</name>
    <name type="synonym">Anthias testudineus</name>
    <dbReference type="NCBI Taxonomy" id="64144"/>
    <lineage>
        <taxon>Eukaryota</taxon>
        <taxon>Metazoa</taxon>
        <taxon>Chordata</taxon>
        <taxon>Craniata</taxon>
        <taxon>Vertebrata</taxon>
        <taxon>Euteleostomi</taxon>
        <taxon>Actinopterygii</taxon>
        <taxon>Neopterygii</taxon>
        <taxon>Teleostei</taxon>
        <taxon>Neoteleostei</taxon>
        <taxon>Acanthomorphata</taxon>
        <taxon>Anabantaria</taxon>
        <taxon>Anabantiformes</taxon>
        <taxon>Anabantoidei</taxon>
        <taxon>Anabantidae</taxon>
        <taxon>Anabas</taxon>
    </lineage>
</organism>
<dbReference type="PANTHER" id="PTHR14604">
    <property type="entry name" value="WD40 REPEAT PF20"/>
    <property type="match status" value="1"/>
</dbReference>
<dbReference type="STRING" id="64144.ENSATEP00000020865"/>
<reference evidence="3" key="2">
    <citation type="submission" date="2025-08" db="UniProtKB">
        <authorList>
            <consortium name="Ensembl"/>
        </authorList>
    </citation>
    <scope>IDENTIFICATION</scope>
</reference>